<reference evidence="8 9" key="1">
    <citation type="submission" date="2016-10" db="EMBL/GenBank/DDBJ databases">
        <authorList>
            <person name="de Groot N.N."/>
        </authorList>
    </citation>
    <scope>NUCLEOTIDE SEQUENCE [LARGE SCALE GENOMIC DNA]</scope>
    <source>
        <strain evidence="8 9">IBRC-M10015</strain>
    </source>
</reference>
<dbReference type="PANTHER" id="PTHR23513:SF6">
    <property type="entry name" value="MAJOR FACILITATOR SUPERFAMILY ASSOCIATED DOMAIN-CONTAINING PROTEIN"/>
    <property type="match status" value="1"/>
</dbReference>
<keyword evidence="9" id="KW-1185">Reference proteome</keyword>
<dbReference type="GO" id="GO:0005886">
    <property type="term" value="C:plasma membrane"/>
    <property type="evidence" value="ECO:0007669"/>
    <property type="project" value="UniProtKB-SubCell"/>
</dbReference>
<dbReference type="InterPro" id="IPR010290">
    <property type="entry name" value="TM_effector"/>
</dbReference>
<name>A0A1G8VMQ3_9EURY</name>
<dbReference type="Gene3D" id="1.20.1250.20">
    <property type="entry name" value="MFS general substrate transporter like domains"/>
    <property type="match status" value="1"/>
</dbReference>
<feature type="transmembrane region" description="Helical" evidence="7">
    <location>
        <begin position="264"/>
        <end position="283"/>
    </location>
</feature>
<comment type="subcellular location">
    <subcellularLocation>
        <location evidence="1">Cell membrane</location>
        <topology evidence="1">Multi-pass membrane protein</topology>
    </subcellularLocation>
</comment>
<feature type="transmembrane region" description="Helical" evidence="7">
    <location>
        <begin position="110"/>
        <end position="129"/>
    </location>
</feature>
<evidence type="ECO:0000313" key="8">
    <source>
        <dbReference type="EMBL" id="SDJ67219.1"/>
    </source>
</evidence>
<evidence type="ECO:0000256" key="4">
    <source>
        <dbReference type="ARBA" id="ARBA00022692"/>
    </source>
</evidence>
<keyword evidence="5 7" id="KW-1133">Transmembrane helix</keyword>
<feature type="transmembrane region" description="Helical" evidence="7">
    <location>
        <begin position="150"/>
        <end position="171"/>
    </location>
</feature>
<dbReference type="Pfam" id="PF05977">
    <property type="entry name" value="MFS_3"/>
    <property type="match status" value="1"/>
</dbReference>
<dbReference type="CDD" id="cd06173">
    <property type="entry name" value="MFS_MefA_like"/>
    <property type="match status" value="1"/>
</dbReference>
<keyword evidence="6 7" id="KW-0472">Membrane</keyword>
<dbReference type="InterPro" id="IPR036259">
    <property type="entry name" value="MFS_trans_sf"/>
</dbReference>
<evidence type="ECO:0000256" key="6">
    <source>
        <dbReference type="ARBA" id="ARBA00023136"/>
    </source>
</evidence>
<feature type="transmembrane region" description="Helical" evidence="7">
    <location>
        <begin position="231"/>
        <end position="252"/>
    </location>
</feature>
<feature type="transmembrane region" description="Helical" evidence="7">
    <location>
        <begin position="52"/>
        <end position="72"/>
    </location>
</feature>
<dbReference type="EMBL" id="FNFC01000007">
    <property type="protein sequence ID" value="SDJ67219.1"/>
    <property type="molecule type" value="Genomic_DNA"/>
</dbReference>
<evidence type="ECO:0000313" key="9">
    <source>
        <dbReference type="Proteomes" id="UP000198856"/>
    </source>
</evidence>
<evidence type="ECO:0000256" key="3">
    <source>
        <dbReference type="ARBA" id="ARBA00022475"/>
    </source>
</evidence>
<feature type="transmembrane region" description="Helical" evidence="7">
    <location>
        <begin position="84"/>
        <end position="104"/>
    </location>
</feature>
<keyword evidence="2" id="KW-0813">Transport</keyword>
<gene>
    <name evidence="8" type="ORF">SAMN05216226_10731</name>
</gene>
<dbReference type="RefSeq" id="WP_092701884.1">
    <property type="nucleotide sequence ID" value="NZ_FNFC01000007.1"/>
</dbReference>
<evidence type="ECO:0000256" key="2">
    <source>
        <dbReference type="ARBA" id="ARBA00022448"/>
    </source>
</evidence>
<proteinExistence type="predicted"/>
<keyword evidence="3" id="KW-1003">Cell membrane</keyword>
<evidence type="ECO:0000256" key="5">
    <source>
        <dbReference type="ARBA" id="ARBA00022989"/>
    </source>
</evidence>
<keyword evidence="4 7" id="KW-0812">Transmembrane</keyword>
<evidence type="ECO:0000256" key="1">
    <source>
        <dbReference type="ARBA" id="ARBA00004651"/>
    </source>
</evidence>
<dbReference type="AlphaFoldDB" id="A0A1G8VMQ3"/>
<sequence length="427" mass="43386">MSATAAQADGQPPLWRNSDFLRFFAGRFVTNAGDSLYSIATMWLVHDLSGSTVLTGVASALLLLPYVLQIIAGPVVDRLPLKPVLVTAQVSQAVIILTLPLAAYVGQLSVTLIFLTVPVLSLLATLLAPAQSSLLPRIVADSQLSKGNSALKTITIGLDMIFDALGGLLIAAVGTTALFVLDSATFAVAAVLFAGMGIPSVDPDRDNAAGSALGTYLADLREGTAILRGTVFVPMIAIAAVANFAMGVTLAILPAVGDQLGGPVIYGLLLGALGIGRLFGSVVAPTLERLPYGKVLAVTYLGGAVLWAGAVVVPSTPATVCLFGLAHATAGIDSVLTATLNQKVFPADVLGRVSAIKGTASMVTLPVGSLAGGFIAATLGPLATFGLAAAGFGFMGLCFATRASLRGLPPLTDVDPAAFAIRPDQPE</sequence>
<organism evidence="8 9">
    <name type="scientific">Halovenus aranensis</name>
    <dbReference type="NCBI Taxonomy" id="890420"/>
    <lineage>
        <taxon>Archaea</taxon>
        <taxon>Methanobacteriati</taxon>
        <taxon>Methanobacteriota</taxon>
        <taxon>Stenosarchaea group</taxon>
        <taxon>Halobacteria</taxon>
        <taxon>Halobacteriales</taxon>
        <taxon>Haloarculaceae</taxon>
        <taxon>Halovenus</taxon>
    </lineage>
</organism>
<feature type="transmembrane region" description="Helical" evidence="7">
    <location>
        <begin position="295"/>
        <end position="313"/>
    </location>
</feature>
<dbReference type="PANTHER" id="PTHR23513">
    <property type="entry name" value="INTEGRAL MEMBRANE EFFLUX PROTEIN-RELATED"/>
    <property type="match status" value="1"/>
</dbReference>
<dbReference type="STRING" id="890420.SAMN05216226_10731"/>
<dbReference type="Proteomes" id="UP000198856">
    <property type="component" value="Unassembled WGS sequence"/>
</dbReference>
<protein>
    <submittedName>
        <fullName evidence="8">Transmembrane secretion effector</fullName>
    </submittedName>
</protein>
<accession>A0A1G8VMQ3</accession>
<dbReference type="OrthoDB" id="313372at2157"/>
<dbReference type="SUPFAM" id="SSF103473">
    <property type="entry name" value="MFS general substrate transporter"/>
    <property type="match status" value="1"/>
</dbReference>
<evidence type="ECO:0000256" key="7">
    <source>
        <dbReference type="SAM" id="Phobius"/>
    </source>
</evidence>
<feature type="transmembrane region" description="Helical" evidence="7">
    <location>
        <begin position="374"/>
        <end position="400"/>
    </location>
</feature>